<dbReference type="InterPro" id="IPR017871">
    <property type="entry name" value="ABC_transporter-like_CS"/>
</dbReference>
<dbReference type="InterPro" id="IPR050107">
    <property type="entry name" value="ABC_carbohydrate_import_ATPase"/>
</dbReference>
<evidence type="ECO:0000256" key="4">
    <source>
        <dbReference type="ARBA" id="ARBA00022737"/>
    </source>
</evidence>
<proteinExistence type="predicted"/>
<evidence type="ECO:0000313" key="10">
    <source>
        <dbReference type="EMBL" id="AOT73057.1"/>
    </source>
</evidence>
<evidence type="ECO:0000256" key="7">
    <source>
        <dbReference type="ARBA" id="ARBA00022967"/>
    </source>
</evidence>
<evidence type="ECO:0000256" key="3">
    <source>
        <dbReference type="ARBA" id="ARBA00022475"/>
    </source>
</evidence>
<keyword evidence="7" id="KW-1278">Translocase</keyword>
<name>A0A1D8GQ61_9FIRM</name>
<keyword evidence="3" id="KW-1003">Cell membrane</keyword>
<keyword evidence="2" id="KW-0813">Transport</keyword>
<evidence type="ECO:0000256" key="6">
    <source>
        <dbReference type="ARBA" id="ARBA00022840"/>
    </source>
</evidence>
<dbReference type="CDD" id="cd03216">
    <property type="entry name" value="ABC_Carb_Monos_I"/>
    <property type="match status" value="1"/>
</dbReference>
<reference evidence="10 11" key="1">
    <citation type="submission" date="2016-09" db="EMBL/GenBank/DDBJ databases">
        <title>Genomic analysis reveals versatility of anaerobic energy metabolism of Geosporobacter ferrireducens IRF9 of phylum Firmicutes.</title>
        <authorList>
            <person name="Kim S.-J."/>
        </authorList>
    </citation>
    <scope>NUCLEOTIDE SEQUENCE [LARGE SCALE GENOMIC DNA]</scope>
    <source>
        <strain evidence="10 11">IRF9</strain>
    </source>
</reference>
<organism evidence="10 11">
    <name type="scientific">Geosporobacter ferrireducens</name>
    <dbReference type="NCBI Taxonomy" id="1424294"/>
    <lineage>
        <taxon>Bacteria</taxon>
        <taxon>Bacillati</taxon>
        <taxon>Bacillota</taxon>
        <taxon>Clostridia</taxon>
        <taxon>Peptostreptococcales</taxon>
        <taxon>Thermotaleaceae</taxon>
        <taxon>Geosporobacter</taxon>
    </lineage>
</organism>
<sequence>MNLRQRGEDVYRNIIELKEITKVFPGVLANDNINLSIREGEIHAIVGENGAGKSTLMKILYGLYQPNSGEIYIREKRMNIRSPIAAIRNGIGMVHQHFMLIPSFTVAENIVLGTEPRKKKFFMDFEKAVEITKKLVSIYGLEVTPELKVEEVSVGIQQRIEILKILHKGADILILDEPTAVLTPQETEELFVVIRKLVKEMNKTVIIITHKLQEVMALSDRVSVMRQGRLIGTMDTKDATEQKLAEMMVGREILFEALYKEGQQGKTLFTVNHLNVKNNRGLWALRDISFSIRNGEILGIAGVEGNGQSELVEALTGLREIESGEVYVDGNLVSGKSPKEIRGLGVVHVPEDRLATGLSKKATITENLLMGSQRQEPFTKGGIHLRSKLIRKKASELVEKFDVRTPSVEVAVETLSGGNMQKIVIAREFTHDAKILIISQPTRGVDIGAIEFIHRQIIQKRNEGYAILLVSAELDEIFRLSDRILTLFAGEITGEFDNKDITKKEIGFYMTGIRKPAEEEVSKCVES</sequence>
<accession>A0A1D8GQ61</accession>
<evidence type="ECO:0000259" key="9">
    <source>
        <dbReference type="PROSITE" id="PS50893"/>
    </source>
</evidence>
<dbReference type="InterPro" id="IPR003593">
    <property type="entry name" value="AAA+_ATPase"/>
</dbReference>
<dbReference type="PROSITE" id="PS00211">
    <property type="entry name" value="ABC_TRANSPORTER_1"/>
    <property type="match status" value="1"/>
</dbReference>
<keyword evidence="5" id="KW-0547">Nucleotide-binding</keyword>
<evidence type="ECO:0000256" key="2">
    <source>
        <dbReference type="ARBA" id="ARBA00022448"/>
    </source>
</evidence>
<dbReference type="Proteomes" id="UP000095743">
    <property type="component" value="Chromosome"/>
</dbReference>
<dbReference type="PROSITE" id="PS50893">
    <property type="entry name" value="ABC_TRANSPORTER_2"/>
    <property type="match status" value="2"/>
</dbReference>
<dbReference type="PANTHER" id="PTHR43790">
    <property type="entry name" value="CARBOHYDRATE TRANSPORT ATP-BINDING PROTEIN MG119-RELATED"/>
    <property type="match status" value="1"/>
</dbReference>
<dbReference type="GO" id="GO:0005886">
    <property type="term" value="C:plasma membrane"/>
    <property type="evidence" value="ECO:0007669"/>
    <property type="project" value="UniProtKB-SubCell"/>
</dbReference>
<evidence type="ECO:0000256" key="1">
    <source>
        <dbReference type="ARBA" id="ARBA00004202"/>
    </source>
</evidence>
<dbReference type="Pfam" id="PF00005">
    <property type="entry name" value="ABC_tran"/>
    <property type="match status" value="2"/>
</dbReference>
<feature type="domain" description="ABC transporter" evidence="9">
    <location>
        <begin position="15"/>
        <end position="252"/>
    </location>
</feature>
<evidence type="ECO:0000313" key="11">
    <source>
        <dbReference type="Proteomes" id="UP000095743"/>
    </source>
</evidence>
<keyword evidence="11" id="KW-1185">Reference proteome</keyword>
<dbReference type="OrthoDB" id="9771863at2"/>
<comment type="subcellular location">
    <subcellularLocation>
        <location evidence="1">Cell membrane</location>
        <topology evidence="1">Peripheral membrane protein</topology>
    </subcellularLocation>
</comment>
<keyword evidence="4" id="KW-0677">Repeat</keyword>
<dbReference type="KEGG" id="gfe:Gferi_09305"/>
<keyword evidence="6 10" id="KW-0067">ATP-binding</keyword>
<gene>
    <name evidence="10" type="ORF">Gferi_09305</name>
</gene>
<dbReference type="SUPFAM" id="SSF52540">
    <property type="entry name" value="P-loop containing nucleoside triphosphate hydrolases"/>
    <property type="match status" value="2"/>
</dbReference>
<dbReference type="AlphaFoldDB" id="A0A1D8GQ61"/>
<dbReference type="GO" id="GO:0016887">
    <property type="term" value="F:ATP hydrolysis activity"/>
    <property type="evidence" value="ECO:0007669"/>
    <property type="project" value="InterPro"/>
</dbReference>
<dbReference type="FunFam" id="3.40.50.300:FF:000127">
    <property type="entry name" value="Ribose import ATP-binding protein RbsA"/>
    <property type="match status" value="1"/>
</dbReference>
<dbReference type="InterPro" id="IPR003439">
    <property type="entry name" value="ABC_transporter-like_ATP-bd"/>
</dbReference>
<evidence type="ECO:0000256" key="8">
    <source>
        <dbReference type="ARBA" id="ARBA00023136"/>
    </source>
</evidence>
<dbReference type="EMBL" id="CP017269">
    <property type="protein sequence ID" value="AOT73057.1"/>
    <property type="molecule type" value="Genomic_DNA"/>
</dbReference>
<dbReference type="STRING" id="1424294.Gferi_09305"/>
<dbReference type="Gene3D" id="3.40.50.300">
    <property type="entry name" value="P-loop containing nucleotide triphosphate hydrolases"/>
    <property type="match status" value="2"/>
</dbReference>
<dbReference type="SMART" id="SM00382">
    <property type="entry name" value="AAA"/>
    <property type="match status" value="2"/>
</dbReference>
<feature type="domain" description="ABC transporter" evidence="9">
    <location>
        <begin position="269"/>
        <end position="514"/>
    </location>
</feature>
<dbReference type="InterPro" id="IPR027417">
    <property type="entry name" value="P-loop_NTPase"/>
</dbReference>
<keyword evidence="8" id="KW-0472">Membrane</keyword>
<protein>
    <submittedName>
        <fullName evidence="10">ABC transporter ATP-binding protein</fullName>
    </submittedName>
</protein>
<dbReference type="GO" id="GO:0005524">
    <property type="term" value="F:ATP binding"/>
    <property type="evidence" value="ECO:0007669"/>
    <property type="project" value="UniProtKB-KW"/>
</dbReference>
<evidence type="ECO:0000256" key="5">
    <source>
        <dbReference type="ARBA" id="ARBA00022741"/>
    </source>
</evidence>
<dbReference type="PANTHER" id="PTHR43790:SF4">
    <property type="entry name" value="GUANOSINE IMPORT ATP-BINDING PROTEIN NUPO"/>
    <property type="match status" value="1"/>
</dbReference>
<dbReference type="CDD" id="cd03215">
    <property type="entry name" value="ABC_Carb_Monos_II"/>
    <property type="match status" value="1"/>
</dbReference>